<dbReference type="Proteomes" id="UP001221142">
    <property type="component" value="Unassembled WGS sequence"/>
</dbReference>
<name>A0AAD7FVF4_9AGAR</name>
<protein>
    <submittedName>
        <fullName evidence="3">Uncharacterized protein</fullName>
    </submittedName>
</protein>
<evidence type="ECO:0000256" key="1">
    <source>
        <dbReference type="SAM" id="MobiDB-lite"/>
    </source>
</evidence>
<keyword evidence="2" id="KW-1133">Transmembrane helix</keyword>
<organism evidence="3 4">
    <name type="scientific">Roridomyces roridus</name>
    <dbReference type="NCBI Taxonomy" id="1738132"/>
    <lineage>
        <taxon>Eukaryota</taxon>
        <taxon>Fungi</taxon>
        <taxon>Dikarya</taxon>
        <taxon>Basidiomycota</taxon>
        <taxon>Agaricomycotina</taxon>
        <taxon>Agaricomycetes</taxon>
        <taxon>Agaricomycetidae</taxon>
        <taxon>Agaricales</taxon>
        <taxon>Marasmiineae</taxon>
        <taxon>Mycenaceae</taxon>
        <taxon>Roridomyces</taxon>
    </lineage>
</organism>
<dbReference type="AlphaFoldDB" id="A0AAD7FVF4"/>
<dbReference type="EMBL" id="JARKIF010000003">
    <property type="protein sequence ID" value="KAJ7644837.1"/>
    <property type="molecule type" value="Genomic_DNA"/>
</dbReference>
<keyword evidence="4" id="KW-1185">Reference proteome</keyword>
<reference evidence="3" key="1">
    <citation type="submission" date="2023-03" db="EMBL/GenBank/DDBJ databases">
        <title>Massive genome expansion in bonnet fungi (Mycena s.s.) driven by repeated elements and novel gene families across ecological guilds.</title>
        <authorList>
            <consortium name="Lawrence Berkeley National Laboratory"/>
            <person name="Harder C.B."/>
            <person name="Miyauchi S."/>
            <person name="Viragh M."/>
            <person name="Kuo A."/>
            <person name="Thoen E."/>
            <person name="Andreopoulos B."/>
            <person name="Lu D."/>
            <person name="Skrede I."/>
            <person name="Drula E."/>
            <person name="Henrissat B."/>
            <person name="Morin E."/>
            <person name="Kohler A."/>
            <person name="Barry K."/>
            <person name="LaButti K."/>
            <person name="Morin E."/>
            <person name="Salamov A."/>
            <person name="Lipzen A."/>
            <person name="Mereny Z."/>
            <person name="Hegedus B."/>
            <person name="Baldrian P."/>
            <person name="Stursova M."/>
            <person name="Weitz H."/>
            <person name="Taylor A."/>
            <person name="Grigoriev I.V."/>
            <person name="Nagy L.G."/>
            <person name="Martin F."/>
            <person name="Kauserud H."/>
        </authorList>
    </citation>
    <scope>NUCLEOTIDE SEQUENCE</scope>
    <source>
        <strain evidence="3">9284</strain>
    </source>
</reference>
<keyword evidence="2" id="KW-0812">Transmembrane</keyword>
<sequence length="564" mass="62277">MAASTCARPNPNRTPICIGAALAPLVVPSTATHTTVADLVEIHIDGSGPPAIIIPQKIDEPRYTTVNPFTSTASGRHSPTTLHTAPESPSPVQADVEASVSVHGPSRSGHRHRHRRPWHHHITRFLTAILVFILLTIPRQIYLHLLLRLPFMYFSRVSRLLDDANLSLPDILRMAVANADQWRDGTPGSLQTAWLPDEALVSPNLLNFRHSWEAFIDSLLREWKTQNVVAALMLSAILTMLQIDVAAADPIARTTALLSLICGLMSLLFGSMYIVRFGTMRTMSKAASWADIPHKERQRVSILWNVWIMLAIPAVWLAWSIILFITCIMAFTWRTGAVSDADAPSALSDDAALGLRIAVTGVLGLAVIYLSLIMKTFGDYGDVIDQKWNRKVRDLARDGSRNVHIGGYPRASSPLPDRWSRSTSPDHPYVPGPPEERGSQSTHLTLLPPRVSRWTPNFGRSRQPNQNEQSILPGLEAYLNWLGLSPPVEAPPFNLEPRGVIGPRERAAGIIHRWNDNFVVLGISGTGSSGVCCVPHGQDQPRSVWSTAKWTQEYDCHAFGARSH</sequence>
<proteinExistence type="predicted"/>
<feature type="transmembrane region" description="Helical" evidence="2">
    <location>
        <begin position="254"/>
        <end position="275"/>
    </location>
</feature>
<feature type="region of interest" description="Disordered" evidence="1">
    <location>
        <begin position="68"/>
        <end position="115"/>
    </location>
</feature>
<feature type="transmembrane region" description="Helical" evidence="2">
    <location>
        <begin position="302"/>
        <end position="333"/>
    </location>
</feature>
<feature type="region of interest" description="Disordered" evidence="1">
    <location>
        <begin position="405"/>
        <end position="443"/>
    </location>
</feature>
<gene>
    <name evidence="3" type="ORF">FB45DRAFT_784834</name>
</gene>
<evidence type="ECO:0000256" key="2">
    <source>
        <dbReference type="SAM" id="Phobius"/>
    </source>
</evidence>
<feature type="transmembrane region" description="Helical" evidence="2">
    <location>
        <begin position="125"/>
        <end position="147"/>
    </location>
</feature>
<feature type="transmembrane region" description="Helical" evidence="2">
    <location>
        <begin position="353"/>
        <end position="372"/>
    </location>
</feature>
<evidence type="ECO:0000313" key="3">
    <source>
        <dbReference type="EMBL" id="KAJ7644837.1"/>
    </source>
</evidence>
<accession>A0AAD7FVF4</accession>
<evidence type="ECO:0000313" key="4">
    <source>
        <dbReference type="Proteomes" id="UP001221142"/>
    </source>
</evidence>
<comment type="caution">
    <text evidence="3">The sequence shown here is derived from an EMBL/GenBank/DDBJ whole genome shotgun (WGS) entry which is preliminary data.</text>
</comment>
<keyword evidence="2" id="KW-0472">Membrane</keyword>
<feature type="compositionally biased region" description="Polar residues" evidence="1">
    <location>
        <begin position="68"/>
        <end position="83"/>
    </location>
</feature>